<dbReference type="NCBIfam" id="NF041518">
    <property type="entry name" value="choice_anch_Q"/>
    <property type="match status" value="1"/>
</dbReference>
<dbReference type="InterPro" id="IPR011459">
    <property type="entry name" value="DUF1565"/>
</dbReference>
<reference evidence="7 8" key="1">
    <citation type="submission" date="2018-12" db="EMBL/GenBank/DDBJ databases">
        <authorList>
            <person name="Yang Y."/>
        </authorList>
    </citation>
    <scope>NUCLEOTIDE SEQUENCE [LARGE SCALE GENOMIC DNA]</scope>
    <source>
        <strain evidence="7 8">GSF71</strain>
    </source>
</reference>
<dbReference type="InterPro" id="IPR006626">
    <property type="entry name" value="PbH1"/>
</dbReference>
<dbReference type="Pfam" id="PF16841">
    <property type="entry name" value="CBM60"/>
    <property type="match status" value="1"/>
</dbReference>
<protein>
    <submittedName>
        <fullName evidence="7">DUF1565 domain-containing protein</fullName>
    </submittedName>
</protein>
<feature type="domain" description="DUF1565" evidence="4">
    <location>
        <begin position="9"/>
        <end position="46"/>
    </location>
</feature>
<evidence type="ECO:0000259" key="4">
    <source>
        <dbReference type="Pfam" id="PF07602"/>
    </source>
</evidence>
<dbReference type="GO" id="GO:0005576">
    <property type="term" value="C:extracellular region"/>
    <property type="evidence" value="ECO:0007669"/>
    <property type="project" value="UniProtKB-SubCell"/>
</dbReference>
<dbReference type="PANTHER" id="PTHR40088:SF2">
    <property type="entry name" value="SECRETED SUGAR HYDROLASE"/>
    <property type="match status" value="1"/>
</dbReference>
<comment type="caution">
    <text evidence="7">The sequence shown here is derived from an EMBL/GenBank/DDBJ whole genome shotgun (WGS) entry which is preliminary data.</text>
</comment>
<keyword evidence="8" id="KW-1185">Reference proteome</keyword>
<dbReference type="Gene3D" id="2.160.20.10">
    <property type="entry name" value="Single-stranded right-handed beta-helix, Pectin lyase-like"/>
    <property type="match status" value="1"/>
</dbReference>
<dbReference type="RefSeq" id="WP_126997688.1">
    <property type="nucleotide sequence ID" value="NZ_JBNPXW010000005.1"/>
</dbReference>
<dbReference type="InterPro" id="IPR031768">
    <property type="entry name" value="CBM60_xylan-bd"/>
</dbReference>
<keyword evidence="2" id="KW-0964">Secreted</keyword>
<organism evidence="7 8">
    <name type="scientific">Azospirillum doebereinerae</name>
    <dbReference type="NCBI Taxonomy" id="92933"/>
    <lineage>
        <taxon>Bacteria</taxon>
        <taxon>Pseudomonadati</taxon>
        <taxon>Pseudomonadota</taxon>
        <taxon>Alphaproteobacteria</taxon>
        <taxon>Rhodospirillales</taxon>
        <taxon>Azospirillaceae</taxon>
        <taxon>Azospirillum</taxon>
    </lineage>
</organism>
<evidence type="ECO:0000256" key="1">
    <source>
        <dbReference type="ARBA" id="ARBA00004613"/>
    </source>
</evidence>
<dbReference type="SMART" id="SM00710">
    <property type="entry name" value="PbH1"/>
    <property type="match status" value="5"/>
</dbReference>
<evidence type="ECO:0000313" key="7">
    <source>
        <dbReference type="EMBL" id="RUQ72082.1"/>
    </source>
</evidence>
<dbReference type="InterPro" id="IPR052052">
    <property type="entry name" value="Polysaccharide_Lyase_9"/>
</dbReference>
<dbReference type="InterPro" id="IPR059226">
    <property type="entry name" value="Choice_anch_Q_dom"/>
</dbReference>
<dbReference type="GO" id="GO:0016837">
    <property type="term" value="F:carbon-oxygen lyase activity, acting on polysaccharides"/>
    <property type="evidence" value="ECO:0007669"/>
    <property type="project" value="TreeGrafter"/>
</dbReference>
<comment type="subcellular location">
    <subcellularLocation>
        <location evidence="1">Secreted</location>
    </subcellularLocation>
</comment>
<dbReference type="SUPFAM" id="SSF51126">
    <property type="entry name" value="Pectin lyase-like"/>
    <property type="match status" value="1"/>
</dbReference>
<dbReference type="AlphaFoldDB" id="A0A3S0XBR0"/>
<dbReference type="Proteomes" id="UP000280346">
    <property type="component" value="Unassembled WGS sequence"/>
</dbReference>
<feature type="domain" description="Carbohydrate binding module xylan-binding" evidence="6">
    <location>
        <begin position="373"/>
        <end position="461"/>
    </location>
</feature>
<dbReference type="Pfam" id="PF13229">
    <property type="entry name" value="Beta_helix"/>
    <property type="match status" value="1"/>
</dbReference>
<dbReference type="InterPro" id="IPR039448">
    <property type="entry name" value="Beta_helix"/>
</dbReference>
<dbReference type="OrthoDB" id="7297981at2"/>
<keyword evidence="3" id="KW-0732">Signal</keyword>
<dbReference type="PANTHER" id="PTHR40088">
    <property type="entry name" value="PECTATE LYASE (EUROFUNG)"/>
    <property type="match status" value="1"/>
</dbReference>
<dbReference type="InterPro" id="IPR011050">
    <property type="entry name" value="Pectin_lyase_fold/virulence"/>
</dbReference>
<evidence type="ECO:0000256" key="2">
    <source>
        <dbReference type="ARBA" id="ARBA00022525"/>
    </source>
</evidence>
<proteinExistence type="predicted"/>
<sequence length="562" mass="57097">MADLYVSTTGSDSNSGTAGSPFKTILKASQAAGAGTTVHVASGTYSGGFQTSASGTADAPIRYVSDVKWGAKIVPPSSGGDYEAWDNRGSNVVIDGFEIDGSVAGGGKPWLFGLYTAGSNSVVQNMKVHDIATTSAAMSVANTGQGGAGIMADGWAGGTNMKVIGNEVYDIGPAGQSSSLVHGVYMSTTGEVKNNLIHQVVGDGITTWHDATNLTIMNNTVFQANGAGIMIGGGGQYHGTPSHDYTKVANNIIYDNAKGIEEYGTLGTHNTYSNNLVYGNDSNLLMKNGKAASTISADPKFMNYDSDGGGNYHLSAGSPAVNAGTSSGAPTVDLDGNARQGAVDVGAYEYGSTSATTPPVTTTPVSTSSAAKIVVNAHGVAAGGKNAHFNLLVDGKKIGEATVGTSAKDFAFTADVSADQAHKVQIQYDNDAVVKGQDRTLIVDKVTINGSSVAPTASTVTYDKGALDGKDVAAGQTHMWWNGTLVVNANKSLFAGTVAAKAASLSVESGDLDVYQHVVAQGTGGVSSFAEPVALADHAAGAADLHGLAAMHWVDPLHLDAA</sequence>
<dbReference type="EMBL" id="RZIJ01000007">
    <property type="protein sequence ID" value="RUQ72082.1"/>
    <property type="molecule type" value="Genomic_DNA"/>
</dbReference>
<dbReference type="InterPro" id="IPR012334">
    <property type="entry name" value="Pectin_lyas_fold"/>
</dbReference>
<evidence type="ECO:0000259" key="5">
    <source>
        <dbReference type="Pfam" id="PF13229"/>
    </source>
</evidence>
<dbReference type="Gene3D" id="2.60.60.40">
    <property type="match status" value="1"/>
</dbReference>
<feature type="domain" description="Right handed beta helix" evidence="5">
    <location>
        <begin position="113"/>
        <end position="285"/>
    </location>
</feature>
<accession>A0A3S0XBR0</accession>
<gene>
    <name evidence="7" type="ORF">EJ913_10980</name>
</gene>
<evidence type="ECO:0000256" key="3">
    <source>
        <dbReference type="ARBA" id="ARBA00022729"/>
    </source>
</evidence>
<name>A0A3S0XBR0_9PROT</name>
<evidence type="ECO:0000313" key="8">
    <source>
        <dbReference type="Proteomes" id="UP000280346"/>
    </source>
</evidence>
<evidence type="ECO:0000259" key="6">
    <source>
        <dbReference type="Pfam" id="PF16841"/>
    </source>
</evidence>
<dbReference type="Pfam" id="PF07602">
    <property type="entry name" value="DUF1565"/>
    <property type="match status" value="1"/>
</dbReference>